<evidence type="ECO:0000256" key="1">
    <source>
        <dbReference type="ARBA" id="ARBA00022485"/>
    </source>
</evidence>
<reference evidence="7" key="1">
    <citation type="submission" date="2021-01" db="EMBL/GenBank/DDBJ databases">
        <title>Whole genome shotgun sequence of Planobispora takensis NBRC 109077.</title>
        <authorList>
            <person name="Komaki H."/>
            <person name="Tamura T."/>
        </authorList>
    </citation>
    <scope>NUCLEOTIDE SEQUENCE</scope>
    <source>
        <strain evidence="7">NBRC 109077</strain>
    </source>
</reference>
<evidence type="ECO:0000259" key="6">
    <source>
        <dbReference type="PROSITE" id="PS51669"/>
    </source>
</evidence>
<dbReference type="InterPro" id="IPR006656">
    <property type="entry name" value="Mopterin_OxRdtase"/>
</dbReference>
<keyword evidence="2" id="KW-0479">Metal-binding</keyword>
<evidence type="ECO:0000313" key="8">
    <source>
        <dbReference type="Proteomes" id="UP000634476"/>
    </source>
</evidence>
<dbReference type="InterPro" id="IPR009010">
    <property type="entry name" value="Asp_de-COase-like_dom_sf"/>
</dbReference>
<dbReference type="RefSeq" id="WP_203876466.1">
    <property type="nucleotide sequence ID" value="NZ_BOOK01000030.1"/>
</dbReference>
<organism evidence="7 8">
    <name type="scientific">Planobispora takensis</name>
    <dbReference type="NCBI Taxonomy" id="1367882"/>
    <lineage>
        <taxon>Bacteria</taxon>
        <taxon>Bacillati</taxon>
        <taxon>Actinomycetota</taxon>
        <taxon>Actinomycetes</taxon>
        <taxon>Streptosporangiales</taxon>
        <taxon>Streptosporangiaceae</taxon>
        <taxon>Planobispora</taxon>
    </lineage>
</organism>
<evidence type="ECO:0000256" key="2">
    <source>
        <dbReference type="ARBA" id="ARBA00022723"/>
    </source>
</evidence>
<sequence length="741" mass="79526">MTIAHRTCPICDAVCGLRLRLDERGHVLSVKGDADDPFSRGYICPKGASLGALDEDPARLRRPLLRQDGELREASWEAAFEAVERGLGRVISEHGRDAVAVYFGNPTFHTMAGFMYRMPLTQSLGTRNVYSASTIDQAPKQVACGLMLGDPFAIAVPDLDRTDFLLVIGANPAESHGSLCAAPDFPGRLKALRNRGGKLVVADPRRTRTAALADEHLFVRPGTDAHLLLAVVHTLLAEGLTSIDIEVDGLEELREAVAPHTPEAASEICRVPADRIVALARELAAAPTAAVYTRIGTCTSEFGTLTQWLVDVVNVLTGNFDRPGGVMFTRPAIAEIFRPREPFTTGNWRSRVRGLPEVMGELPVATLADELETPGEGRIRAMVTVAGNLVLSAPNGPRLDRALAGVDFMVCVDPYLNETTRHADVILPPPRMLQMPHYDFLLSTVTVRNYARFSPAVLPLDPDQRSEAEILARLTLIAAGQGAQADPAALDEMIVGQVLGEAADLRAELSGDSGPELMLDALLRLGAYRLSLKELLARPHGIDLGPLEPRLGELVRTPSGRVELAPEVMVEEVRRLRARPAAPGSQFLLIGRRQLRSNNSWLHNVPGLVGGSNRCTLHVHPDDVAGLGLGEHALVRSAAGEVVVPVEPTESIMPGVVSLPHGWGHAGGNQPVAQRHAGVNANALTDESVIDPVSGNAVFNAVPVTVTKAPVQEVPAQEVPVQEVPVQEVPVQEVSVREVTV</sequence>
<proteinExistence type="predicted"/>
<dbReference type="Gene3D" id="2.20.25.90">
    <property type="entry name" value="ADC-like domains"/>
    <property type="match status" value="1"/>
</dbReference>
<dbReference type="Gene3D" id="3.40.50.740">
    <property type="match status" value="1"/>
</dbReference>
<dbReference type="InterPro" id="IPR006963">
    <property type="entry name" value="Mopterin_OxRdtase_4Fe-4S_dom"/>
</dbReference>
<dbReference type="GO" id="GO:0051539">
    <property type="term" value="F:4 iron, 4 sulfur cluster binding"/>
    <property type="evidence" value="ECO:0007669"/>
    <property type="project" value="UniProtKB-KW"/>
</dbReference>
<dbReference type="GO" id="GO:0046872">
    <property type="term" value="F:metal ion binding"/>
    <property type="evidence" value="ECO:0007669"/>
    <property type="project" value="UniProtKB-KW"/>
</dbReference>
<dbReference type="Pfam" id="PF04879">
    <property type="entry name" value="Molybdop_Fe4S4"/>
    <property type="match status" value="1"/>
</dbReference>
<keyword evidence="8" id="KW-1185">Reference proteome</keyword>
<dbReference type="SMART" id="SM00926">
    <property type="entry name" value="Molybdop_Fe4S4"/>
    <property type="match status" value="1"/>
</dbReference>
<dbReference type="Proteomes" id="UP000634476">
    <property type="component" value="Unassembled WGS sequence"/>
</dbReference>
<name>A0A8J3T0C8_9ACTN</name>
<protein>
    <submittedName>
        <fullName evidence="7">Dehydrogenase</fullName>
    </submittedName>
</protein>
<dbReference type="PROSITE" id="PS51669">
    <property type="entry name" value="4FE4S_MOW_BIS_MGD"/>
    <property type="match status" value="1"/>
</dbReference>
<dbReference type="Gene3D" id="3.40.228.10">
    <property type="entry name" value="Dimethylsulfoxide Reductase, domain 2"/>
    <property type="match status" value="1"/>
</dbReference>
<dbReference type="InterPro" id="IPR006657">
    <property type="entry name" value="MoPterin_dinucl-bd_dom"/>
</dbReference>
<dbReference type="GO" id="GO:0043546">
    <property type="term" value="F:molybdopterin cofactor binding"/>
    <property type="evidence" value="ECO:0007669"/>
    <property type="project" value="InterPro"/>
</dbReference>
<accession>A0A8J3T0C8</accession>
<evidence type="ECO:0000256" key="3">
    <source>
        <dbReference type="ARBA" id="ARBA00023002"/>
    </source>
</evidence>
<dbReference type="PANTHER" id="PTHR43105:SF9">
    <property type="entry name" value="NADPH-FE(3+) OXIDOREDUCTASE SUBUNIT ALPHA"/>
    <property type="match status" value="1"/>
</dbReference>
<dbReference type="EMBL" id="BOOK01000030">
    <property type="protein sequence ID" value="GII02116.1"/>
    <property type="molecule type" value="Genomic_DNA"/>
</dbReference>
<evidence type="ECO:0000313" key="7">
    <source>
        <dbReference type="EMBL" id="GII02116.1"/>
    </source>
</evidence>
<keyword evidence="4" id="KW-0408">Iron</keyword>
<dbReference type="Gene3D" id="2.40.40.20">
    <property type="match status" value="1"/>
</dbReference>
<comment type="caution">
    <text evidence="7">The sequence shown here is derived from an EMBL/GenBank/DDBJ whole genome shotgun (WGS) entry which is preliminary data.</text>
</comment>
<evidence type="ECO:0000256" key="4">
    <source>
        <dbReference type="ARBA" id="ARBA00023004"/>
    </source>
</evidence>
<feature type="domain" description="4Fe-4S Mo/W bis-MGD-type" evidence="6">
    <location>
        <begin position="1"/>
        <end position="58"/>
    </location>
</feature>
<dbReference type="Pfam" id="PF01568">
    <property type="entry name" value="Molydop_binding"/>
    <property type="match status" value="1"/>
</dbReference>
<dbReference type="SUPFAM" id="SSF53706">
    <property type="entry name" value="Formate dehydrogenase/DMSO reductase, domains 1-3"/>
    <property type="match status" value="1"/>
</dbReference>
<dbReference type="SUPFAM" id="SSF50692">
    <property type="entry name" value="ADC-like"/>
    <property type="match status" value="1"/>
</dbReference>
<dbReference type="GO" id="GO:0016491">
    <property type="term" value="F:oxidoreductase activity"/>
    <property type="evidence" value="ECO:0007669"/>
    <property type="project" value="UniProtKB-KW"/>
</dbReference>
<dbReference type="PANTHER" id="PTHR43105">
    <property type="entry name" value="RESPIRATORY NITRATE REDUCTASE"/>
    <property type="match status" value="1"/>
</dbReference>
<keyword evidence="5" id="KW-0411">Iron-sulfur</keyword>
<dbReference type="AlphaFoldDB" id="A0A8J3T0C8"/>
<keyword evidence="1" id="KW-0004">4Fe-4S</keyword>
<dbReference type="Pfam" id="PF00384">
    <property type="entry name" value="Molybdopterin"/>
    <property type="match status" value="1"/>
</dbReference>
<dbReference type="InterPro" id="IPR050123">
    <property type="entry name" value="Prok_molybdopt-oxidoreductase"/>
</dbReference>
<dbReference type="GO" id="GO:0016020">
    <property type="term" value="C:membrane"/>
    <property type="evidence" value="ECO:0007669"/>
    <property type="project" value="TreeGrafter"/>
</dbReference>
<keyword evidence="3" id="KW-0560">Oxidoreductase</keyword>
<gene>
    <name evidence="7" type="ORF">Pta02_41240</name>
</gene>
<evidence type="ECO:0000256" key="5">
    <source>
        <dbReference type="ARBA" id="ARBA00023014"/>
    </source>
</evidence>